<gene>
    <name evidence="1" type="ORF">PGLA2088_LOCUS6805</name>
</gene>
<dbReference type="Proteomes" id="UP000626109">
    <property type="component" value="Unassembled WGS sequence"/>
</dbReference>
<name>A0A813IC06_POLGL</name>
<dbReference type="AlphaFoldDB" id="A0A813IC06"/>
<sequence length="126" mass="13921">MCRHQTLAWRQVPPGYSALVCGCRNCSAVCDAGRLLGLSLDLAELSGCLALSLSRTRADAERPELASWEQQLAVPSASTYYDAHDMPALSSSRIWHATRKHGFYHGFAINLDLSLLLRTLGKYRRG</sequence>
<dbReference type="PROSITE" id="PS51257">
    <property type="entry name" value="PROKAR_LIPOPROTEIN"/>
    <property type="match status" value="1"/>
</dbReference>
<evidence type="ECO:0000313" key="1">
    <source>
        <dbReference type="EMBL" id="CAE8648719.1"/>
    </source>
</evidence>
<reference evidence="1" key="1">
    <citation type="submission" date="2021-02" db="EMBL/GenBank/DDBJ databases">
        <authorList>
            <person name="Dougan E. K."/>
            <person name="Rhodes N."/>
            <person name="Thang M."/>
            <person name="Chan C."/>
        </authorList>
    </citation>
    <scope>NUCLEOTIDE SEQUENCE</scope>
</reference>
<accession>A0A813IC06</accession>
<protein>
    <submittedName>
        <fullName evidence="1">Uncharacterized protein</fullName>
    </submittedName>
</protein>
<evidence type="ECO:0000313" key="2">
    <source>
        <dbReference type="Proteomes" id="UP000626109"/>
    </source>
</evidence>
<comment type="caution">
    <text evidence="1">The sequence shown here is derived from an EMBL/GenBank/DDBJ whole genome shotgun (WGS) entry which is preliminary data.</text>
</comment>
<dbReference type="EMBL" id="CAJNNW010006896">
    <property type="protein sequence ID" value="CAE8648719.1"/>
    <property type="molecule type" value="Genomic_DNA"/>
</dbReference>
<organism evidence="1 2">
    <name type="scientific">Polarella glacialis</name>
    <name type="common">Dinoflagellate</name>
    <dbReference type="NCBI Taxonomy" id="89957"/>
    <lineage>
        <taxon>Eukaryota</taxon>
        <taxon>Sar</taxon>
        <taxon>Alveolata</taxon>
        <taxon>Dinophyceae</taxon>
        <taxon>Suessiales</taxon>
        <taxon>Suessiaceae</taxon>
        <taxon>Polarella</taxon>
    </lineage>
</organism>
<proteinExistence type="predicted"/>